<reference evidence="3 4" key="1">
    <citation type="journal article" date="2017" name="Arch. Microbiol.">
        <title>Mariprofundus micogutta sp. nov., a novel iron-oxidizing zetaproteobacterium isolated from a deep-sea hydrothermal field at the Bayonnaise knoll of the Izu-Ogasawara arc, and a description of Mariprofundales ord. nov. and Zetaproteobacteria classis nov.</title>
        <authorList>
            <person name="Makita H."/>
            <person name="Tanaka E."/>
            <person name="Mitsunobu S."/>
            <person name="Miyazaki M."/>
            <person name="Nunoura T."/>
            <person name="Uematsu K."/>
            <person name="Takaki Y."/>
            <person name="Nishi S."/>
            <person name="Shimamura S."/>
            <person name="Takai K."/>
        </authorList>
    </citation>
    <scope>NUCLEOTIDE SEQUENCE [LARGE SCALE GENOMIC DNA]</scope>
    <source>
        <strain evidence="3 4">ET2</strain>
    </source>
</reference>
<dbReference type="InterPro" id="IPR022009">
    <property type="entry name" value="Resctriction_endonuc_II_NotI"/>
</dbReference>
<dbReference type="Pfam" id="PF12183">
    <property type="entry name" value="NotI"/>
    <property type="match status" value="1"/>
</dbReference>
<evidence type="ECO:0000259" key="2">
    <source>
        <dbReference type="Pfam" id="PF12183"/>
    </source>
</evidence>
<gene>
    <name evidence="3" type="ORF">MMIC_P0039</name>
</gene>
<keyword evidence="3" id="KW-0255">Endonuclease</keyword>
<dbReference type="AlphaFoldDB" id="A0A1L8CJP4"/>
<sequence>MARDSSASTKLWGPSEWFGCDVESSSSKERQSIAEDALKPIDEFNRICPYLSSVTRLEKKCSKKGGVCSVQLYSQNNDQVSLEGIKVAICPSRLVSRNVLREIAHKILGDQISPILVKEVPYSVSLTKTNKSGTPQAAGRIDWLLVDGDNPTRFCAVETQSVYMQGTSQDHTFRAFIESNGDMTMPPNTRRPDYKSSVPKRLAPQLESKAQHLRSTNRKTVVLVDEFVGSNMSTVQEVAVPEAYKDNPIKTEEHKLNTCEVVFAIVSLDGSSGLSVTNYLYCTIAAAKDALNAVSAMSHQEFEDTVRDLVAPTDKDGNPVPPRADKVFNL</sequence>
<keyword evidence="4" id="KW-1185">Reference proteome</keyword>
<feature type="domain" description="Restriction endonuclease type II NotI" evidence="2">
    <location>
        <begin position="46"/>
        <end position="239"/>
    </location>
</feature>
<dbReference type="EMBL" id="BDFD01000001">
    <property type="protein sequence ID" value="GAV19110.1"/>
    <property type="molecule type" value="Genomic_DNA"/>
</dbReference>
<evidence type="ECO:0000256" key="1">
    <source>
        <dbReference type="SAM" id="MobiDB-lite"/>
    </source>
</evidence>
<keyword evidence="3" id="KW-0378">Hydrolase</keyword>
<evidence type="ECO:0000313" key="3">
    <source>
        <dbReference type="EMBL" id="GAV19110.1"/>
    </source>
</evidence>
<name>A0A1L8CJP4_9PROT</name>
<accession>A0A1L8CJP4</accession>
<feature type="region of interest" description="Disordered" evidence="1">
    <location>
        <begin position="179"/>
        <end position="200"/>
    </location>
</feature>
<dbReference type="RefSeq" id="WP_072658313.1">
    <property type="nucleotide sequence ID" value="NZ_BDFD01000001.1"/>
</dbReference>
<proteinExistence type="predicted"/>
<dbReference type="OrthoDB" id="7062088at2"/>
<organism evidence="3 4">
    <name type="scientific">Mariprofundus micogutta</name>
    <dbReference type="NCBI Taxonomy" id="1921010"/>
    <lineage>
        <taxon>Bacteria</taxon>
        <taxon>Pseudomonadati</taxon>
        <taxon>Pseudomonadota</taxon>
        <taxon>Candidatius Mariprofundia</taxon>
        <taxon>Mariprofundales</taxon>
        <taxon>Mariprofundaceae</taxon>
        <taxon>Mariprofundus</taxon>
    </lineage>
</organism>
<keyword evidence="3" id="KW-0540">Nuclease</keyword>
<protein>
    <submittedName>
        <fullName evidence="3">Restriction endonuclease NotI</fullName>
    </submittedName>
</protein>
<dbReference type="Proteomes" id="UP000231632">
    <property type="component" value="Unassembled WGS sequence"/>
</dbReference>
<evidence type="ECO:0000313" key="4">
    <source>
        <dbReference type="Proteomes" id="UP000231632"/>
    </source>
</evidence>
<comment type="caution">
    <text evidence="3">The sequence shown here is derived from an EMBL/GenBank/DDBJ whole genome shotgun (WGS) entry which is preliminary data.</text>
</comment>
<dbReference type="GO" id="GO:0004519">
    <property type="term" value="F:endonuclease activity"/>
    <property type="evidence" value="ECO:0007669"/>
    <property type="project" value="UniProtKB-KW"/>
</dbReference>